<gene>
    <name evidence="7" type="ORF">GCM10011400_01990</name>
</gene>
<feature type="transmembrane region" description="Helical" evidence="5">
    <location>
        <begin position="70"/>
        <end position="87"/>
    </location>
</feature>
<comment type="subcellular location">
    <subcellularLocation>
        <location evidence="1">Membrane</location>
        <topology evidence="1">Multi-pass membrane protein</topology>
    </subcellularLocation>
</comment>
<evidence type="ECO:0000256" key="1">
    <source>
        <dbReference type="ARBA" id="ARBA00004141"/>
    </source>
</evidence>
<feature type="transmembrane region" description="Helical" evidence="5">
    <location>
        <begin position="121"/>
        <end position="146"/>
    </location>
</feature>
<dbReference type="InterPro" id="IPR007829">
    <property type="entry name" value="TM2"/>
</dbReference>
<evidence type="ECO:0000259" key="6">
    <source>
        <dbReference type="Pfam" id="PF05154"/>
    </source>
</evidence>
<accession>A0ABQ1L7U4</accession>
<reference evidence="8" key="1">
    <citation type="journal article" date="2019" name="Int. J. Syst. Evol. Microbiol.">
        <title>The Global Catalogue of Microorganisms (GCM) 10K type strain sequencing project: providing services to taxonomists for standard genome sequencing and annotation.</title>
        <authorList>
            <consortium name="The Broad Institute Genomics Platform"/>
            <consortium name="The Broad Institute Genome Sequencing Center for Infectious Disease"/>
            <person name="Wu L."/>
            <person name="Ma J."/>
        </authorList>
    </citation>
    <scope>NUCLEOTIDE SEQUENCE [LARGE SCALE GENOMIC DNA]</scope>
    <source>
        <strain evidence="8">CGMCC 1.15103</strain>
    </source>
</reference>
<sequence length="209" mass="22777">MPARGESTANTRNRGLHALSHYVTGTARRGVECASAHAHRRPLLSTACHSPLAYMSTLAPASSYFRSKTITAALAFFFGSLGAHRFYLYGMRDIYGWAHLLGTLIGIPGAMLVVASERASMLGWVLAFFGAVSLLSAFLAAIVYGLRLDDKWDAQFNAQTQRKSRSGWTVIFIVIFSLLIGAFLLMTGLAISFQTYFESQVQAAKALSQ</sequence>
<comment type="caution">
    <text evidence="7">The sequence shown here is derived from an EMBL/GenBank/DDBJ whole genome shotgun (WGS) entry which is preliminary data.</text>
</comment>
<evidence type="ECO:0000313" key="8">
    <source>
        <dbReference type="Proteomes" id="UP000602004"/>
    </source>
</evidence>
<dbReference type="EMBL" id="BMHL01000001">
    <property type="protein sequence ID" value="GGC19249.1"/>
    <property type="molecule type" value="Genomic_DNA"/>
</dbReference>
<dbReference type="Pfam" id="PF05154">
    <property type="entry name" value="TM2"/>
    <property type="match status" value="1"/>
</dbReference>
<protein>
    <submittedName>
        <fullName evidence="7">Membrane protein</fullName>
    </submittedName>
</protein>
<evidence type="ECO:0000256" key="4">
    <source>
        <dbReference type="ARBA" id="ARBA00023136"/>
    </source>
</evidence>
<proteinExistence type="predicted"/>
<evidence type="ECO:0000256" key="5">
    <source>
        <dbReference type="SAM" id="Phobius"/>
    </source>
</evidence>
<organism evidence="7 8">
    <name type="scientific">Paraburkholderia caffeinilytica</name>
    <dbReference type="NCBI Taxonomy" id="1761016"/>
    <lineage>
        <taxon>Bacteria</taxon>
        <taxon>Pseudomonadati</taxon>
        <taxon>Pseudomonadota</taxon>
        <taxon>Betaproteobacteria</taxon>
        <taxon>Burkholderiales</taxon>
        <taxon>Burkholderiaceae</taxon>
        <taxon>Paraburkholderia</taxon>
    </lineage>
</organism>
<keyword evidence="2 5" id="KW-0812">Transmembrane</keyword>
<dbReference type="Proteomes" id="UP000602004">
    <property type="component" value="Unassembled WGS sequence"/>
</dbReference>
<keyword evidence="3 5" id="KW-1133">Transmembrane helix</keyword>
<evidence type="ECO:0000256" key="3">
    <source>
        <dbReference type="ARBA" id="ARBA00022989"/>
    </source>
</evidence>
<keyword evidence="4 5" id="KW-0472">Membrane</keyword>
<feature type="transmembrane region" description="Helical" evidence="5">
    <location>
        <begin position="167"/>
        <end position="191"/>
    </location>
</feature>
<feature type="domain" description="TM2" evidence="6">
    <location>
        <begin position="66"/>
        <end position="110"/>
    </location>
</feature>
<name>A0ABQ1L7U4_9BURK</name>
<feature type="transmembrane region" description="Helical" evidence="5">
    <location>
        <begin position="94"/>
        <end position="115"/>
    </location>
</feature>
<evidence type="ECO:0000313" key="7">
    <source>
        <dbReference type="EMBL" id="GGC19249.1"/>
    </source>
</evidence>
<keyword evidence="8" id="KW-1185">Reference proteome</keyword>
<evidence type="ECO:0000256" key="2">
    <source>
        <dbReference type="ARBA" id="ARBA00022692"/>
    </source>
</evidence>